<keyword evidence="5 9" id="KW-1133">Transmembrane helix</keyword>
<evidence type="ECO:0000259" key="11">
    <source>
        <dbReference type="Pfam" id="PF07714"/>
    </source>
</evidence>
<keyword evidence="6 9" id="KW-0472">Membrane</keyword>
<evidence type="ECO:0000256" key="4">
    <source>
        <dbReference type="ARBA" id="ARBA00022737"/>
    </source>
</evidence>
<dbReference type="GO" id="GO:0012505">
    <property type="term" value="C:endomembrane system"/>
    <property type="evidence" value="ECO:0007669"/>
    <property type="project" value="UniProtKB-SubCell"/>
</dbReference>
<dbReference type="InterPro" id="IPR011009">
    <property type="entry name" value="Kinase-like_dom_sf"/>
</dbReference>
<evidence type="ECO:0000313" key="13">
    <source>
        <dbReference type="EMBL" id="KAK6917694.1"/>
    </source>
</evidence>
<dbReference type="EMBL" id="JBAMMX010000023">
    <property type="protein sequence ID" value="KAK6917694.1"/>
    <property type="molecule type" value="Genomic_DNA"/>
</dbReference>
<organism evidence="13 14">
    <name type="scientific">Dillenia turbinata</name>
    <dbReference type="NCBI Taxonomy" id="194707"/>
    <lineage>
        <taxon>Eukaryota</taxon>
        <taxon>Viridiplantae</taxon>
        <taxon>Streptophyta</taxon>
        <taxon>Embryophyta</taxon>
        <taxon>Tracheophyta</taxon>
        <taxon>Spermatophyta</taxon>
        <taxon>Magnoliopsida</taxon>
        <taxon>eudicotyledons</taxon>
        <taxon>Gunneridae</taxon>
        <taxon>Pentapetalae</taxon>
        <taxon>Dilleniales</taxon>
        <taxon>Dilleniaceae</taxon>
        <taxon>Dillenia</taxon>
    </lineage>
</organism>
<sequence length="513" mass="57064">SQAMGGSRWSSYGFKLLALFVLIILLEFQQCSSLNPEGQSLLKFRERVHSDPYGAFANWNANDDNPCMWFGVHCEDGTVHMLDLYGLSLEGTLAPELGELSHLRSIVLYKNHFSGAIPKQVSKLSMLEQLDLRFNNLSGTIPAEIGEMQLLRRLLLSGNKFEDHFPPELSKLNLLHGFQCDQNLTSTATGGAPCVSRKIGHCMWQSSFNHLNNWNTFSTFKGALAHYLNVFQLFKTGKDSSPDNRENYCNDLPRSSEPFADENVHNSVMFVRRRLLEESKNLPALPAPAIPPSGQTTSPIARSSGSFPAVADAKKTSPPPATISNPPSPPAELDPPPSINDKANGFKRTYLWVGIGLGILVIVFVAICCLRRGSNVKPIGPWQTGLSGQLQKAFVSGVPKLNRQELETACEDFSNIISTLPACTIFKGTLSSGVEIAVVSPPIERFKDWSERAELIYRKKIETLSRVNHKNFVNLLGYCEENEPFLRMMVYEYAPNGTLFEHLHGKIYLFSLQ</sequence>
<feature type="chain" id="PRO_5042844833" evidence="10">
    <location>
        <begin position="34"/>
        <end position="513"/>
    </location>
</feature>
<evidence type="ECO:0000256" key="8">
    <source>
        <dbReference type="SAM" id="MobiDB-lite"/>
    </source>
</evidence>
<gene>
    <name evidence="13" type="ORF">RJ641_018445</name>
</gene>
<dbReference type="FunFam" id="3.30.200.20:FF:000489">
    <property type="entry name" value="Inactive receptor-like serine/threonine-protein kinase"/>
    <property type="match status" value="1"/>
</dbReference>
<protein>
    <submittedName>
        <fullName evidence="13">Leucine-rich repeat-containing N-terminal, plant-type</fullName>
    </submittedName>
</protein>
<feature type="compositionally biased region" description="Polar residues" evidence="8">
    <location>
        <begin position="293"/>
        <end position="306"/>
    </location>
</feature>
<dbReference type="PANTHER" id="PTHR46084:SF1">
    <property type="entry name" value="PROTEIN MALE DISCOVERER 2"/>
    <property type="match status" value="1"/>
</dbReference>
<dbReference type="Pfam" id="PF07714">
    <property type="entry name" value="PK_Tyr_Ser-Thr"/>
    <property type="match status" value="1"/>
</dbReference>
<dbReference type="Gene3D" id="3.80.10.10">
    <property type="entry name" value="Ribonuclease Inhibitor"/>
    <property type="match status" value="1"/>
</dbReference>
<feature type="compositionally biased region" description="Pro residues" evidence="8">
    <location>
        <begin position="317"/>
        <end position="338"/>
    </location>
</feature>
<evidence type="ECO:0000256" key="3">
    <source>
        <dbReference type="ARBA" id="ARBA00022729"/>
    </source>
</evidence>
<proteinExistence type="predicted"/>
<dbReference type="FunFam" id="3.80.10.10:FF:000400">
    <property type="entry name" value="Nuclear pore complex protein NUP107"/>
    <property type="match status" value="1"/>
</dbReference>
<feature type="signal peptide" evidence="10">
    <location>
        <begin position="1"/>
        <end position="33"/>
    </location>
</feature>
<dbReference type="GO" id="GO:0004672">
    <property type="term" value="F:protein kinase activity"/>
    <property type="evidence" value="ECO:0007669"/>
    <property type="project" value="InterPro"/>
</dbReference>
<evidence type="ECO:0000256" key="9">
    <source>
        <dbReference type="SAM" id="Phobius"/>
    </source>
</evidence>
<feature type="domain" description="Serine-threonine/tyrosine-protein kinase catalytic" evidence="11">
    <location>
        <begin position="457"/>
        <end position="505"/>
    </location>
</feature>
<evidence type="ECO:0000259" key="12">
    <source>
        <dbReference type="Pfam" id="PF08263"/>
    </source>
</evidence>
<dbReference type="InterPro" id="IPR001245">
    <property type="entry name" value="Ser-Thr/Tyr_kinase_cat_dom"/>
</dbReference>
<evidence type="ECO:0000313" key="14">
    <source>
        <dbReference type="Proteomes" id="UP001370490"/>
    </source>
</evidence>
<keyword evidence="3 10" id="KW-0732">Signal</keyword>
<dbReference type="InterPro" id="IPR013210">
    <property type="entry name" value="LRR_N_plant-typ"/>
</dbReference>
<dbReference type="Gene3D" id="3.30.200.20">
    <property type="entry name" value="Phosphorylase Kinase, domain 1"/>
    <property type="match status" value="1"/>
</dbReference>
<dbReference type="AlphaFoldDB" id="A0AAN8UP03"/>
<keyword evidence="2 9" id="KW-0812">Transmembrane</keyword>
<evidence type="ECO:0000256" key="1">
    <source>
        <dbReference type="ARBA" id="ARBA00022614"/>
    </source>
</evidence>
<feature type="transmembrane region" description="Helical" evidence="9">
    <location>
        <begin position="350"/>
        <end position="370"/>
    </location>
</feature>
<comment type="subcellular location">
    <subcellularLocation>
        <location evidence="7">Endomembrane system</location>
        <topology evidence="7">Single-pass type I membrane protein</topology>
    </subcellularLocation>
</comment>
<dbReference type="PANTHER" id="PTHR46084">
    <property type="entry name" value="PROTEIN MALE DISCOVERER 2"/>
    <property type="match status" value="1"/>
</dbReference>
<dbReference type="Pfam" id="PF08263">
    <property type="entry name" value="LRRNT_2"/>
    <property type="match status" value="1"/>
</dbReference>
<dbReference type="SUPFAM" id="SSF56112">
    <property type="entry name" value="Protein kinase-like (PK-like)"/>
    <property type="match status" value="1"/>
</dbReference>
<evidence type="ECO:0000256" key="2">
    <source>
        <dbReference type="ARBA" id="ARBA00022692"/>
    </source>
</evidence>
<evidence type="ECO:0000256" key="7">
    <source>
        <dbReference type="ARBA" id="ARBA00046288"/>
    </source>
</evidence>
<dbReference type="Proteomes" id="UP001370490">
    <property type="component" value="Unassembled WGS sequence"/>
</dbReference>
<name>A0AAN8UP03_9MAGN</name>
<feature type="domain" description="Leucine-rich repeat-containing N-terminal plant-type" evidence="12">
    <location>
        <begin position="34"/>
        <end position="74"/>
    </location>
</feature>
<dbReference type="Pfam" id="PF13855">
    <property type="entry name" value="LRR_8"/>
    <property type="match status" value="1"/>
</dbReference>
<keyword evidence="14" id="KW-1185">Reference proteome</keyword>
<dbReference type="InterPro" id="IPR001611">
    <property type="entry name" value="Leu-rich_rpt"/>
</dbReference>
<dbReference type="SUPFAM" id="SSF52058">
    <property type="entry name" value="L domain-like"/>
    <property type="match status" value="1"/>
</dbReference>
<feature type="non-terminal residue" evidence="13">
    <location>
        <position position="1"/>
    </location>
</feature>
<evidence type="ECO:0000256" key="10">
    <source>
        <dbReference type="SAM" id="SignalP"/>
    </source>
</evidence>
<reference evidence="13 14" key="1">
    <citation type="submission" date="2023-12" db="EMBL/GenBank/DDBJ databases">
        <title>A high-quality genome assembly for Dillenia turbinata (Dilleniales).</title>
        <authorList>
            <person name="Chanderbali A."/>
        </authorList>
    </citation>
    <scope>NUCLEOTIDE SEQUENCE [LARGE SCALE GENOMIC DNA]</scope>
    <source>
        <strain evidence="13">LSX21</strain>
        <tissue evidence="13">Leaf</tissue>
    </source>
</reference>
<keyword evidence="1" id="KW-0433">Leucine-rich repeat</keyword>
<feature type="region of interest" description="Disordered" evidence="8">
    <location>
        <begin position="283"/>
        <end position="340"/>
    </location>
</feature>
<keyword evidence="4" id="KW-0677">Repeat</keyword>
<dbReference type="InterPro" id="IPR032675">
    <property type="entry name" value="LRR_dom_sf"/>
</dbReference>
<accession>A0AAN8UP03</accession>
<evidence type="ECO:0000256" key="5">
    <source>
        <dbReference type="ARBA" id="ARBA00022989"/>
    </source>
</evidence>
<comment type="caution">
    <text evidence="13">The sequence shown here is derived from an EMBL/GenBank/DDBJ whole genome shotgun (WGS) entry which is preliminary data.</text>
</comment>
<evidence type="ECO:0000256" key="6">
    <source>
        <dbReference type="ARBA" id="ARBA00023136"/>
    </source>
</evidence>